<dbReference type="EMBL" id="BAYM01000080">
    <property type="protein sequence ID" value="GAN36514.1"/>
    <property type="molecule type" value="Genomic_DNA"/>
</dbReference>
<keyword evidence="4 7" id="KW-0812">Transmembrane</keyword>
<dbReference type="Gene3D" id="1.10.3720.10">
    <property type="entry name" value="MetI-like"/>
    <property type="match status" value="1"/>
</dbReference>
<keyword evidence="2 7" id="KW-0813">Transport</keyword>
<evidence type="ECO:0000313" key="10">
    <source>
        <dbReference type="Proteomes" id="UP000032552"/>
    </source>
</evidence>
<dbReference type="InterPro" id="IPR035906">
    <property type="entry name" value="MetI-like_sf"/>
</dbReference>
<feature type="transmembrane region" description="Helical" evidence="7">
    <location>
        <begin position="9"/>
        <end position="29"/>
    </location>
</feature>
<dbReference type="Proteomes" id="UP000032552">
    <property type="component" value="Unassembled WGS sequence"/>
</dbReference>
<comment type="caution">
    <text evidence="9">The sequence shown here is derived from an EMBL/GenBank/DDBJ whole genome shotgun (WGS) entry which is preliminary data.</text>
</comment>
<evidence type="ECO:0000256" key="5">
    <source>
        <dbReference type="ARBA" id="ARBA00022989"/>
    </source>
</evidence>
<dbReference type="PANTHER" id="PTHR43744">
    <property type="entry name" value="ABC TRANSPORTER PERMEASE PROTEIN MG189-RELATED-RELATED"/>
    <property type="match status" value="1"/>
</dbReference>
<evidence type="ECO:0000256" key="3">
    <source>
        <dbReference type="ARBA" id="ARBA00022475"/>
    </source>
</evidence>
<comment type="subcellular location">
    <subcellularLocation>
        <location evidence="1 7">Cell membrane</location>
        <topology evidence="1 7">Multi-pass membrane protein</topology>
    </subcellularLocation>
</comment>
<dbReference type="Pfam" id="PF00528">
    <property type="entry name" value="BPD_transp_1"/>
    <property type="match status" value="1"/>
</dbReference>
<comment type="similarity">
    <text evidence="7">Belongs to the binding-protein-dependent transport system permease family.</text>
</comment>
<feature type="transmembrane region" description="Helical" evidence="7">
    <location>
        <begin position="239"/>
        <end position="258"/>
    </location>
</feature>
<evidence type="ECO:0000256" key="1">
    <source>
        <dbReference type="ARBA" id="ARBA00004651"/>
    </source>
</evidence>
<evidence type="ECO:0000256" key="7">
    <source>
        <dbReference type="RuleBase" id="RU363032"/>
    </source>
</evidence>
<keyword evidence="3" id="KW-1003">Cell membrane</keyword>
<keyword evidence="5 7" id="KW-1133">Transmembrane helix</keyword>
<dbReference type="RefSeq" id="WP_003569669.1">
    <property type="nucleotide sequence ID" value="NZ_BAYM01000080.1"/>
</dbReference>
<proteinExistence type="inferred from homology"/>
<dbReference type="PANTHER" id="PTHR43744:SF12">
    <property type="entry name" value="ABC TRANSPORTER PERMEASE PROTEIN MG189-RELATED"/>
    <property type="match status" value="1"/>
</dbReference>
<sequence>MAKKISKILLYLIVILGAITMLIPFLWMISTSLKTAPETIAVPPIWIPKVLQWGNYVKAWNEAPFGQYFINSTIVTVITTVGQLFTSILAAFAFARLKFYGKNLLFIIFLGTMMIPGEMLIIPNFVTLSHLGQIDHYGALILPWLASFFTVFTLRQTFQSTPNQIYYAAKIDGASDWKYLWQVLVPMSKSTITAVTVLQVIGSWNAFMWPLIVTNSDKMRTLPVGLQAFTTDAGTQYQLLMAASTFVIIPMVVLYIFLQKYIIAGISKAGLKG</sequence>
<dbReference type="GeneID" id="57089640"/>
<evidence type="ECO:0000256" key="2">
    <source>
        <dbReference type="ARBA" id="ARBA00022448"/>
    </source>
</evidence>
<dbReference type="GO" id="GO:0055085">
    <property type="term" value="P:transmembrane transport"/>
    <property type="evidence" value="ECO:0007669"/>
    <property type="project" value="InterPro"/>
</dbReference>
<feature type="transmembrane region" description="Helical" evidence="7">
    <location>
        <begin position="104"/>
        <end position="125"/>
    </location>
</feature>
<name>A0A0C9PWN8_LACPA</name>
<dbReference type="InterPro" id="IPR000515">
    <property type="entry name" value="MetI-like"/>
</dbReference>
<dbReference type="AlphaFoldDB" id="A0A0C9PWN8"/>
<reference evidence="10" key="1">
    <citation type="submission" date="2014-05" db="EMBL/GenBank/DDBJ databases">
        <title>Whole genome sequencing of Lactobacillus casei NRIC0644.</title>
        <authorList>
            <person name="Atarashi H."/>
            <person name="Yoshida Y."/>
            <person name="Fujimura S."/>
            <person name="Tanaka N."/>
            <person name="Shiwa Y."/>
            <person name="Yoshikawa H."/>
            <person name="Okada S."/>
            <person name="Nakagawa J."/>
        </authorList>
    </citation>
    <scope>NUCLEOTIDE SEQUENCE [LARGE SCALE GENOMIC DNA]</scope>
    <source>
        <strain evidence="10">NRIC0644</strain>
    </source>
</reference>
<feature type="transmembrane region" description="Helical" evidence="7">
    <location>
        <begin position="137"/>
        <end position="154"/>
    </location>
</feature>
<gene>
    <name evidence="9" type="ORF">LC0644_1103</name>
</gene>
<keyword evidence="6 7" id="KW-0472">Membrane</keyword>
<dbReference type="GO" id="GO:0005886">
    <property type="term" value="C:plasma membrane"/>
    <property type="evidence" value="ECO:0007669"/>
    <property type="project" value="UniProtKB-SubCell"/>
</dbReference>
<feature type="domain" description="ABC transmembrane type-1" evidence="8">
    <location>
        <begin position="69"/>
        <end position="258"/>
    </location>
</feature>
<evidence type="ECO:0000313" key="9">
    <source>
        <dbReference type="EMBL" id="GAN36514.1"/>
    </source>
</evidence>
<organism evidence="9 10">
    <name type="scientific">Lacticaseibacillus paracasei NRIC 0644</name>
    <dbReference type="NCBI Taxonomy" id="1435038"/>
    <lineage>
        <taxon>Bacteria</taxon>
        <taxon>Bacillati</taxon>
        <taxon>Bacillota</taxon>
        <taxon>Bacilli</taxon>
        <taxon>Lactobacillales</taxon>
        <taxon>Lactobacillaceae</taxon>
        <taxon>Lacticaseibacillus</taxon>
    </lineage>
</organism>
<feature type="transmembrane region" description="Helical" evidence="7">
    <location>
        <begin position="68"/>
        <end position="92"/>
    </location>
</feature>
<dbReference type="SUPFAM" id="SSF161098">
    <property type="entry name" value="MetI-like"/>
    <property type="match status" value="1"/>
</dbReference>
<accession>A0A0C9PWN8</accession>
<evidence type="ECO:0000259" key="8">
    <source>
        <dbReference type="PROSITE" id="PS50928"/>
    </source>
</evidence>
<dbReference type="PROSITE" id="PS50928">
    <property type="entry name" value="ABC_TM1"/>
    <property type="match status" value="1"/>
</dbReference>
<protein>
    <submittedName>
        <fullName evidence="9">Sugar ABC superfamily ATP binding cassette transporter, membrane protein</fullName>
    </submittedName>
</protein>
<evidence type="ECO:0000256" key="4">
    <source>
        <dbReference type="ARBA" id="ARBA00022692"/>
    </source>
</evidence>
<evidence type="ECO:0000256" key="6">
    <source>
        <dbReference type="ARBA" id="ARBA00023136"/>
    </source>
</evidence>
<dbReference type="CDD" id="cd06261">
    <property type="entry name" value="TM_PBP2"/>
    <property type="match status" value="1"/>
</dbReference>